<dbReference type="EMBL" id="CP022603">
    <property type="protein sequence ID" value="ASV84853.1"/>
    <property type="molecule type" value="Genomic_DNA"/>
</dbReference>
<dbReference type="PANTHER" id="PTHR48075">
    <property type="entry name" value="3-HYDROXYACYL-COA DEHYDROGENASE FAMILY PROTEIN"/>
    <property type="match status" value="1"/>
</dbReference>
<evidence type="ECO:0000313" key="6">
    <source>
        <dbReference type="Proteomes" id="UP000215256"/>
    </source>
</evidence>
<sequence length="503" mass="54035">MSKILRVGVCGAGGTMGSGIARVAARAGYETICFDQSIEGLTHARAQAERFFSKSVERGRMTAAQQTEIMRRMKDETDLSALTECDLIVEAIFEDLDAKRQLFSRLDAICKPETIFASNTSTLSITEIASGCGREDRVVGMHFCLPAELMKLIEMSRGINTSDETFRAARAWTEAAGQLPIETQDKPGFILNALLVPFNNDVLRAIEAGLCAPEDIDTAICVALGYKMGPCTLLDLIGLDTQIRLGEAFHPITQDPRAAVPPILRRMVAAGRLGNKSGRGLLTGQQRAPSTEAKSFSIESENESRSFPLGDAFLTRATDGGEVTVCLGGAFSPAPAKVAVIVELGTECLGFHTGEDSGREGSNVVGFARYRNGSDAPSNLIEIARQPKTSAAAVDSARAIFEQAGFRTVICADLPGRIVDRLVRPKYNDALRFLDEGLASAEDMDKTCCLGLGYPDGPIERVTRGGLSRHFDVSAAIHRMTGLPGYAPARAAVVAADRQQNRR</sequence>
<feature type="region of interest" description="Disordered" evidence="2">
    <location>
        <begin position="279"/>
        <end position="301"/>
    </location>
</feature>
<evidence type="ECO:0000259" key="4">
    <source>
        <dbReference type="Pfam" id="PF02737"/>
    </source>
</evidence>
<evidence type="ECO:0000313" key="5">
    <source>
        <dbReference type="EMBL" id="ASV84853.1"/>
    </source>
</evidence>
<organism evidence="5 6">
    <name type="scientific">Ochrobactrum quorumnocens</name>
    <dbReference type="NCBI Taxonomy" id="271865"/>
    <lineage>
        <taxon>Bacteria</taxon>
        <taxon>Pseudomonadati</taxon>
        <taxon>Pseudomonadota</taxon>
        <taxon>Alphaproteobacteria</taxon>
        <taxon>Hyphomicrobiales</taxon>
        <taxon>Brucellaceae</taxon>
        <taxon>Brucella/Ochrobactrum group</taxon>
        <taxon>Ochrobactrum</taxon>
    </lineage>
</organism>
<gene>
    <name evidence="5" type="ORF">CES85_5657</name>
</gene>
<dbReference type="Gene3D" id="3.40.50.720">
    <property type="entry name" value="NAD(P)-binding Rossmann-like Domain"/>
    <property type="match status" value="1"/>
</dbReference>
<dbReference type="InterPro" id="IPR036291">
    <property type="entry name" value="NAD(P)-bd_dom_sf"/>
</dbReference>
<evidence type="ECO:0000256" key="2">
    <source>
        <dbReference type="SAM" id="MobiDB-lite"/>
    </source>
</evidence>
<proteinExistence type="predicted"/>
<dbReference type="GO" id="GO:0006631">
    <property type="term" value="P:fatty acid metabolic process"/>
    <property type="evidence" value="ECO:0007669"/>
    <property type="project" value="InterPro"/>
</dbReference>
<dbReference type="FunFam" id="3.40.50.720:FF:000009">
    <property type="entry name" value="Fatty oxidation complex, alpha subunit"/>
    <property type="match status" value="1"/>
</dbReference>
<dbReference type="Gene3D" id="1.10.1040.10">
    <property type="entry name" value="N-(1-d-carboxylethyl)-l-norvaline Dehydrogenase, domain 2"/>
    <property type="match status" value="2"/>
</dbReference>
<dbReference type="InterPro" id="IPR013328">
    <property type="entry name" value="6PGD_dom2"/>
</dbReference>
<feature type="domain" description="3-hydroxyacyl-CoA dehydrogenase C-terminal" evidence="3">
    <location>
        <begin position="188"/>
        <end position="282"/>
    </location>
</feature>
<dbReference type="SUPFAM" id="SSF51735">
    <property type="entry name" value="NAD(P)-binding Rossmann-fold domains"/>
    <property type="match status" value="1"/>
</dbReference>
<reference evidence="5 6" key="1">
    <citation type="submission" date="2017-07" db="EMBL/GenBank/DDBJ databases">
        <title>Phylogenetic study on the rhizospheric bacterium Ochrobactrum sp. A44.</title>
        <authorList>
            <person name="Krzyzanowska D.M."/>
            <person name="Ossowicki A."/>
            <person name="Rajewska M."/>
            <person name="Maciag T."/>
            <person name="Kaczynski Z."/>
            <person name="Czerwicka M."/>
            <person name="Jafra S."/>
        </authorList>
    </citation>
    <scope>NUCLEOTIDE SEQUENCE [LARGE SCALE GENOMIC DNA]</scope>
    <source>
        <strain evidence="5 6">A44</strain>
    </source>
</reference>
<evidence type="ECO:0000256" key="1">
    <source>
        <dbReference type="ARBA" id="ARBA00023002"/>
    </source>
</evidence>
<keyword evidence="1" id="KW-0560">Oxidoreductase</keyword>
<dbReference type="InterPro" id="IPR006108">
    <property type="entry name" value="3HC_DH_C"/>
</dbReference>
<protein>
    <submittedName>
        <fullName evidence="5">3-hydroxyacyl-CoA dehydrogenase, NAD binding domain protein</fullName>
    </submittedName>
</protein>
<dbReference type="Pfam" id="PF02737">
    <property type="entry name" value="3HCDH_N"/>
    <property type="match status" value="1"/>
</dbReference>
<feature type="domain" description="3-hydroxyacyl-CoA dehydrogenase NAD binding" evidence="4">
    <location>
        <begin position="7"/>
        <end position="185"/>
    </location>
</feature>
<dbReference type="RefSeq" id="WP_095445482.1">
    <property type="nucleotide sequence ID" value="NZ_CP022603.1"/>
</dbReference>
<evidence type="ECO:0000259" key="3">
    <source>
        <dbReference type="Pfam" id="PF00725"/>
    </source>
</evidence>
<dbReference type="GO" id="GO:0016616">
    <property type="term" value="F:oxidoreductase activity, acting on the CH-OH group of donors, NAD or NADP as acceptor"/>
    <property type="evidence" value="ECO:0007669"/>
    <property type="project" value="InterPro"/>
</dbReference>
<dbReference type="InterPro" id="IPR008927">
    <property type="entry name" value="6-PGluconate_DH-like_C_sf"/>
</dbReference>
<dbReference type="GO" id="GO:0070403">
    <property type="term" value="F:NAD+ binding"/>
    <property type="evidence" value="ECO:0007669"/>
    <property type="project" value="InterPro"/>
</dbReference>
<dbReference type="Proteomes" id="UP000215256">
    <property type="component" value="Chromosome 2"/>
</dbReference>
<accession>A0A248UDF6</accession>
<dbReference type="AlphaFoldDB" id="A0A248UDF6"/>
<dbReference type="InterPro" id="IPR006176">
    <property type="entry name" value="3-OHacyl-CoA_DH_NAD-bd"/>
</dbReference>
<feature type="domain" description="3-hydroxyacyl-CoA dehydrogenase C-terminal" evidence="3">
    <location>
        <begin position="418"/>
        <end position="491"/>
    </location>
</feature>
<dbReference type="KEGG" id="och:CES85_5657"/>
<dbReference type="Pfam" id="PF00725">
    <property type="entry name" value="3HCDH"/>
    <property type="match status" value="2"/>
</dbReference>
<dbReference type="SUPFAM" id="SSF48179">
    <property type="entry name" value="6-phosphogluconate dehydrogenase C-terminal domain-like"/>
    <property type="match status" value="2"/>
</dbReference>
<feature type="compositionally biased region" description="Polar residues" evidence="2">
    <location>
        <begin position="283"/>
        <end position="299"/>
    </location>
</feature>
<dbReference type="OrthoDB" id="9771883at2"/>
<name>A0A248UDF6_9HYPH</name>
<dbReference type="PANTHER" id="PTHR48075:SF5">
    <property type="entry name" value="3-HYDROXYBUTYRYL-COA DEHYDROGENASE"/>
    <property type="match status" value="1"/>
</dbReference>